<dbReference type="AlphaFoldDB" id="A0A1E7ESP8"/>
<dbReference type="InterPro" id="IPR020904">
    <property type="entry name" value="Sc_DH/Rdtase_CS"/>
</dbReference>
<dbReference type="PANTHER" id="PTHR44196:SF1">
    <property type="entry name" value="DEHYDROGENASE_REDUCTASE SDR FAMILY MEMBER 7B"/>
    <property type="match status" value="1"/>
</dbReference>
<dbReference type="KEGG" id="fcy:FRACYDRAFT_195940"/>
<dbReference type="GO" id="GO:0016020">
    <property type="term" value="C:membrane"/>
    <property type="evidence" value="ECO:0007669"/>
    <property type="project" value="TreeGrafter"/>
</dbReference>
<organism evidence="6 7">
    <name type="scientific">Fragilariopsis cylindrus CCMP1102</name>
    <dbReference type="NCBI Taxonomy" id="635003"/>
    <lineage>
        <taxon>Eukaryota</taxon>
        <taxon>Sar</taxon>
        <taxon>Stramenopiles</taxon>
        <taxon>Ochrophyta</taxon>
        <taxon>Bacillariophyta</taxon>
        <taxon>Bacillariophyceae</taxon>
        <taxon>Bacillariophycidae</taxon>
        <taxon>Bacillariales</taxon>
        <taxon>Bacillariaceae</taxon>
        <taxon>Fragilariopsis</taxon>
    </lineage>
</organism>
<proteinExistence type="inferred from homology"/>
<dbReference type="GO" id="GO:0016491">
    <property type="term" value="F:oxidoreductase activity"/>
    <property type="evidence" value="ECO:0007669"/>
    <property type="project" value="UniProtKB-KW"/>
</dbReference>
<evidence type="ECO:0000256" key="1">
    <source>
        <dbReference type="ARBA" id="ARBA00006484"/>
    </source>
</evidence>
<comment type="function">
    <text evidence="3">Putative oxidoreductase.</text>
</comment>
<dbReference type="Pfam" id="PF08659">
    <property type="entry name" value="KR"/>
    <property type="match status" value="1"/>
</dbReference>
<evidence type="ECO:0000259" key="5">
    <source>
        <dbReference type="Pfam" id="PF08659"/>
    </source>
</evidence>
<dbReference type="PANTHER" id="PTHR44196">
    <property type="entry name" value="DEHYDROGENASE/REDUCTASE SDR FAMILY MEMBER 7B"/>
    <property type="match status" value="1"/>
</dbReference>
<dbReference type="PRINTS" id="PR00080">
    <property type="entry name" value="SDRFAMILY"/>
</dbReference>
<reference evidence="6 7" key="1">
    <citation type="submission" date="2016-09" db="EMBL/GenBank/DDBJ databases">
        <title>Extensive genetic diversity and differential bi-allelic expression allows diatom success in the polar Southern Ocean.</title>
        <authorList>
            <consortium name="DOE Joint Genome Institute"/>
            <person name="Mock T."/>
            <person name="Otillar R.P."/>
            <person name="Strauss J."/>
            <person name="Dupont C."/>
            <person name="Frickenhaus S."/>
            <person name="Maumus F."/>
            <person name="Mcmullan M."/>
            <person name="Sanges R."/>
            <person name="Schmutz J."/>
            <person name="Toseland A."/>
            <person name="Valas R."/>
            <person name="Veluchamy A."/>
            <person name="Ward B.J."/>
            <person name="Allen A."/>
            <person name="Barry K."/>
            <person name="Falciatore A."/>
            <person name="Ferrante M."/>
            <person name="Fortunato A.E."/>
            <person name="Gloeckner G."/>
            <person name="Gruber A."/>
            <person name="Hipkin R."/>
            <person name="Janech M."/>
            <person name="Kroth P."/>
            <person name="Leese F."/>
            <person name="Lindquist E."/>
            <person name="Lyon B.R."/>
            <person name="Martin J."/>
            <person name="Mayer C."/>
            <person name="Parker M."/>
            <person name="Quesneville H."/>
            <person name="Raymond J."/>
            <person name="Uhlig C."/>
            <person name="Valentin K.U."/>
            <person name="Worden A.Z."/>
            <person name="Armbrust E.V."/>
            <person name="Bowler C."/>
            <person name="Green B."/>
            <person name="Moulton V."/>
            <person name="Van Oosterhout C."/>
            <person name="Grigoriev I."/>
        </authorList>
    </citation>
    <scope>NUCLEOTIDE SEQUENCE [LARGE SCALE GENOMIC DNA]</scope>
    <source>
        <strain evidence="6 7">CCMP1102</strain>
    </source>
</reference>
<dbReference type="Pfam" id="PF00106">
    <property type="entry name" value="adh_short"/>
    <property type="match status" value="1"/>
</dbReference>
<dbReference type="InterPro" id="IPR036291">
    <property type="entry name" value="NAD(P)-bd_dom_sf"/>
</dbReference>
<comment type="similarity">
    <text evidence="1 4">Belongs to the short-chain dehydrogenases/reductases (SDR) family.</text>
</comment>
<keyword evidence="7" id="KW-1185">Reference proteome</keyword>
<accession>A0A1E7ESP8</accession>
<dbReference type="InParanoid" id="A0A1E7ESP8"/>
<protein>
    <submittedName>
        <fullName evidence="6">NAD(P)-binding protein</fullName>
    </submittedName>
</protein>
<dbReference type="EMBL" id="KV784378">
    <property type="protein sequence ID" value="OEU08902.1"/>
    <property type="molecule type" value="Genomic_DNA"/>
</dbReference>
<sequence length="346" mass="36639">MLSEQTCNELNNQSILLTGASGGLGKAIAIQISKYCTPKNLILSGRNIDTLNDIANECRQYQKQKQKDHQDDNEGVHVIPADLSNKESVQKLGESAIQLCSSSSSPPSSSGGIGSSSSCCVDILINCGGISSRSDFIDTKLDIDERVMQINFFSGASLAKILVPGNSKSNNSSTSSSSSKIIWISSVQGLMGIPSRTSYAASKFAVQGYCEALRGELASSNISVHCVSPGYIKTNLSLSAIKGDGTNHGTMDDATSNGSDPTDVAIEILNTVCGVAGIDIIGGNKNDFVVAATLSAKVAIWLRLLCPGLLQNLLVQRYEKAKKKKALLQEEEEEDVVVAVSDKKID</sequence>
<dbReference type="SUPFAM" id="SSF51735">
    <property type="entry name" value="NAD(P)-binding Rossmann-fold domains"/>
    <property type="match status" value="1"/>
</dbReference>
<dbReference type="PROSITE" id="PS00061">
    <property type="entry name" value="ADH_SHORT"/>
    <property type="match status" value="1"/>
</dbReference>
<evidence type="ECO:0000256" key="3">
    <source>
        <dbReference type="ARBA" id="ARBA00037096"/>
    </source>
</evidence>
<dbReference type="OrthoDB" id="5307821at2759"/>
<name>A0A1E7ESP8_9STRA</name>
<dbReference type="PRINTS" id="PR00081">
    <property type="entry name" value="GDHRDH"/>
</dbReference>
<dbReference type="InterPro" id="IPR013968">
    <property type="entry name" value="PKS_KR"/>
</dbReference>
<evidence type="ECO:0000313" key="6">
    <source>
        <dbReference type="EMBL" id="OEU08902.1"/>
    </source>
</evidence>
<dbReference type="InterPro" id="IPR002347">
    <property type="entry name" value="SDR_fam"/>
</dbReference>
<gene>
    <name evidence="6" type="ORF">FRACYDRAFT_195940</name>
</gene>
<evidence type="ECO:0000313" key="7">
    <source>
        <dbReference type="Proteomes" id="UP000095751"/>
    </source>
</evidence>
<evidence type="ECO:0000256" key="4">
    <source>
        <dbReference type="RuleBase" id="RU000363"/>
    </source>
</evidence>
<evidence type="ECO:0000256" key="2">
    <source>
        <dbReference type="ARBA" id="ARBA00023002"/>
    </source>
</evidence>
<feature type="domain" description="Ketoreductase (KR)" evidence="5">
    <location>
        <begin position="15"/>
        <end position="95"/>
    </location>
</feature>
<keyword evidence="2" id="KW-0560">Oxidoreductase</keyword>
<dbReference type="Proteomes" id="UP000095751">
    <property type="component" value="Unassembled WGS sequence"/>
</dbReference>
<dbReference type="Gene3D" id="3.40.50.720">
    <property type="entry name" value="NAD(P)-binding Rossmann-like Domain"/>
    <property type="match status" value="1"/>
</dbReference>